<comment type="caution">
    <text evidence="2">The sequence shown here is derived from an EMBL/GenBank/DDBJ whole genome shotgun (WGS) entry which is preliminary data.</text>
</comment>
<proteinExistence type="predicted"/>
<dbReference type="EMBL" id="JAHRIQ010051210">
    <property type="protein sequence ID" value="MEQ2238264.1"/>
    <property type="molecule type" value="Genomic_DNA"/>
</dbReference>
<protein>
    <submittedName>
        <fullName evidence="2">Uncharacterized protein</fullName>
    </submittedName>
</protein>
<evidence type="ECO:0000313" key="2">
    <source>
        <dbReference type="EMBL" id="MEQ2238264.1"/>
    </source>
</evidence>
<evidence type="ECO:0000256" key="1">
    <source>
        <dbReference type="SAM" id="Coils"/>
    </source>
</evidence>
<feature type="coiled-coil region" evidence="1">
    <location>
        <begin position="2"/>
        <end position="61"/>
    </location>
</feature>
<accession>A0ABV0TZA5</accession>
<reference evidence="2 3" key="1">
    <citation type="submission" date="2021-06" db="EMBL/GenBank/DDBJ databases">
        <authorList>
            <person name="Palmer J.M."/>
        </authorList>
    </citation>
    <scope>NUCLEOTIDE SEQUENCE [LARGE SCALE GENOMIC DNA]</scope>
    <source>
        <strain evidence="3">if_2019</strain>
        <tissue evidence="2">Muscle</tissue>
    </source>
</reference>
<keyword evidence="3" id="KW-1185">Reference proteome</keyword>
<evidence type="ECO:0000313" key="3">
    <source>
        <dbReference type="Proteomes" id="UP001482620"/>
    </source>
</evidence>
<sequence>EISKLQRNLEQLQDVNKQLLDTQNEVKNLLENQKDHLVQQLQDLENERQKNKEDLQVVEKTITERETFEDEELLLGQKEELLQSQWKLDEGKKNYERHLLFIEKVLEPLEIQLTRIMKRNGDV</sequence>
<organism evidence="2 3">
    <name type="scientific">Ilyodon furcidens</name>
    <name type="common">goldbreast splitfin</name>
    <dbReference type="NCBI Taxonomy" id="33524"/>
    <lineage>
        <taxon>Eukaryota</taxon>
        <taxon>Metazoa</taxon>
        <taxon>Chordata</taxon>
        <taxon>Craniata</taxon>
        <taxon>Vertebrata</taxon>
        <taxon>Euteleostomi</taxon>
        <taxon>Actinopterygii</taxon>
        <taxon>Neopterygii</taxon>
        <taxon>Teleostei</taxon>
        <taxon>Neoteleostei</taxon>
        <taxon>Acanthomorphata</taxon>
        <taxon>Ovalentaria</taxon>
        <taxon>Atherinomorphae</taxon>
        <taxon>Cyprinodontiformes</taxon>
        <taxon>Goodeidae</taxon>
        <taxon>Ilyodon</taxon>
    </lineage>
</organism>
<name>A0ABV0TZA5_9TELE</name>
<dbReference type="Proteomes" id="UP001482620">
    <property type="component" value="Unassembled WGS sequence"/>
</dbReference>
<gene>
    <name evidence="2" type="ORF">ILYODFUR_031418</name>
</gene>
<keyword evidence="1" id="KW-0175">Coiled coil</keyword>
<feature type="non-terminal residue" evidence="2">
    <location>
        <position position="1"/>
    </location>
</feature>